<dbReference type="PANTHER" id="PTHR23135:SF7">
    <property type="entry name" value="LIPID II ISOGLUTAMINYL SYNTHASE (GLUTAMINE-HYDROLYZING) SUBUNIT MURT"/>
    <property type="match status" value="1"/>
</dbReference>
<dbReference type="EC" id="6.3.5.13" evidence="1"/>
<dbReference type="SUPFAM" id="SSF53623">
    <property type="entry name" value="MurD-like peptide ligases, catalytic domain"/>
    <property type="match status" value="1"/>
</dbReference>
<keyword evidence="1" id="KW-0436">Ligase</keyword>
<gene>
    <name evidence="1" type="primary">murT</name>
    <name evidence="4" type="ORF">A3A48_00930</name>
</gene>
<comment type="function">
    <text evidence="1">The lipid II isoglutaminyl synthase complex catalyzes the formation of alpha-D-isoglutamine in the cell wall lipid II stem peptide. The MurT subunit catalyzes the ATP-dependent amidation of D-glutamate residue of lipid II, converting it to an isoglutamine residue.</text>
</comment>
<keyword evidence="1" id="KW-0547">Nucleotide-binding</keyword>
<dbReference type="PANTHER" id="PTHR23135">
    <property type="entry name" value="MUR LIGASE FAMILY MEMBER"/>
    <property type="match status" value="1"/>
</dbReference>
<keyword evidence="1" id="KW-0133">Cell shape</keyword>
<proteinExistence type="inferred from homology"/>
<evidence type="ECO:0000259" key="2">
    <source>
        <dbReference type="Pfam" id="PF08245"/>
    </source>
</evidence>
<dbReference type="InterPro" id="IPR043703">
    <property type="entry name" value="Lipid_II_synth_MurT"/>
</dbReference>
<accession>A0A1F5GUQ3</accession>
<evidence type="ECO:0000313" key="4">
    <source>
        <dbReference type="EMBL" id="OGD95606.1"/>
    </source>
</evidence>
<dbReference type="STRING" id="1797724.A3A48_00930"/>
<feature type="binding site" evidence="1">
    <location>
        <position position="235"/>
    </location>
    <ligand>
        <name>Zn(2+)</name>
        <dbReference type="ChEBI" id="CHEBI:29105"/>
    </ligand>
</feature>
<feature type="binding site" evidence="1">
    <location>
        <position position="216"/>
    </location>
    <ligand>
        <name>Zn(2+)</name>
        <dbReference type="ChEBI" id="CHEBI:29105"/>
    </ligand>
</feature>
<dbReference type="InterPro" id="IPR036565">
    <property type="entry name" value="Mur-like_cat_sf"/>
</dbReference>
<feature type="binding site" evidence="1">
    <location>
        <position position="238"/>
    </location>
    <ligand>
        <name>Zn(2+)</name>
        <dbReference type="ChEBI" id="CHEBI:29105"/>
    </ligand>
</feature>
<comment type="catalytic activity">
    <reaction evidence="1">
        <text>beta-D-GlcNAc-(1-&gt;4)-Mur2Ac(oyl-L-Ala-gamma-D-Glu-L-Lys-D-Ala-D-Ala)-di-trans,octa-cis-undecaprenyl diphosphate + ATP = beta-D-GlcNAc-(1-&gt;4)-Mur2Ac(oyl-L-Ala-gamma-D-O-P-Glu-L-Lys-D-Ala-D-Ala)-di-trans,octa-cis-undecaprenyl diphosphate + ADP</text>
        <dbReference type="Rhea" id="RHEA:59488"/>
        <dbReference type="ChEBI" id="CHEBI:30616"/>
        <dbReference type="ChEBI" id="CHEBI:60033"/>
        <dbReference type="ChEBI" id="CHEBI:143132"/>
        <dbReference type="ChEBI" id="CHEBI:456216"/>
    </reaction>
</comment>
<dbReference type="InterPro" id="IPR013221">
    <property type="entry name" value="Mur_ligase_cen"/>
</dbReference>
<dbReference type="GO" id="GO:0005524">
    <property type="term" value="F:ATP binding"/>
    <property type="evidence" value="ECO:0007669"/>
    <property type="project" value="UniProtKB-UniRule"/>
</dbReference>
<comment type="caution">
    <text evidence="4">The sequence shown here is derived from an EMBL/GenBank/DDBJ whole genome shotgun (WGS) entry which is preliminary data.</text>
</comment>
<feature type="active site" evidence="1">
    <location>
        <position position="366"/>
    </location>
</feature>
<name>A0A1F5GUQ3_9BACT</name>
<feature type="binding site" evidence="1">
    <location>
        <position position="213"/>
    </location>
    <ligand>
        <name>Zn(2+)</name>
        <dbReference type="ChEBI" id="CHEBI:29105"/>
    </ligand>
</feature>
<evidence type="ECO:0000256" key="1">
    <source>
        <dbReference type="HAMAP-Rule" id="MF_02214"/>
    </source>
</evidence>
<comment type="subunit">
    <text evidence="1">Forms a heterodimer with GatD.</text>
</comment>
<organism evidence="4 5">
    <name type="scientific">Candidatus Curtissbacteria bacterium RIFCSPLOWO2_01_FULL_37_9</name>
    <dbReference type="NCBI Taxonomy" id="1797724"/>
    <lineage>
        <taxon>Bacteria</taxon>
        <taxon>Candidatus Curtissiibacteriota</taxon>
    </lineage>
</organism>
<dbReference type="GO" id="GO:0009252">
    <property type="term" value="P:peptidoglycan biosynthetic process"/>
    <property type="evidence" value="ECO:0007669"/>
    <property type="project" value="UniProtKB-UniRule"/>
</dbReference>
<dbReference type="GO" id="GO:0016881">
    <property type="term" value="F:acid-amino acid ligase activity"/>
    <property type="evidence" value="ECO:0007669"/>
    <property type="project" value="InterPro"/>
</dbReference>
<evidence type="ECO:0000259" key="3">
    <source>
        <dbReference type="Pfam" id="PF08353"/>
    </source>
</evidence>
<keyword evidence="1" id="KW-0067">ATP-binding</keyword>
<keyword evidence="1" id="KW-0479">Metal-binding</keyword>
<dbReference type="GO" id="GO:0008360">
    <property type="term" value="P:regulation of cell shape"/>
    <property type="evidence" value="ECO:0007669"/>
    <property type="project" value="UniProtKB-KW"/>
</dbReference>
<dbReference type="GO" id="GO:0071555">
    <property type="term" value="P:cell wall organization"/>
    <property type="evidence" value="ECO:0007669"/>
    <property type="project" value="UniProtKB-KW"/>
</dbReference>
<evidence type="ECO:0000313" key="5">
    <source>
        <dbReference type="Proteomes" id="UP000178336"/>
    </source>
</evidence>
<comment type="catalytic activity">
    <reaction evidence="1">
        <text>beta-D-GlcNAc-(1-&gt;4)-Mur2Ac(oyl-L-Ala-gamma-D-O-P-Glu-L-Lys-D-Ala-D-Ala)-di-trans,octa-cis-undecaprenyl diphosphate + NH4(+) = beta-D-GlcNAc-(1-&gt;4)-Mur2Ac(oyl-L-Ala-D-isoglutaminyl-L-Lys-D-Ala-D-Ala)-di-trans,octa-cis-undecaprenyl diphosphate + phosphate + H(+)</text>
        <dbReference type="Rhea" id="RHEA:57932"/>
        <dbReference type="ChEBI" id="CHEBI:15378"/>
        <dbReference type="ChEBI" id="CHEBI:28938"/>
        <dbReference type="ChEBI" id="CHEBI:43474"/>
        <dbReference type="ChEBI" id="CHEBI:62233"/>
        <dbReference type="ChEBI" id="CHEBI:143132"/>
    </reaction>
</comment>
<dbReference type="Pfam" id="PF08245">
    <property type="entry name" value="Mur_ligase_M"/>
    <property type="match status" value="1"/>
</dbReference>
<dbReference type="EMBL" id="MFBN01000014">
    <property type="protein sequence ID" value="OGD95606.1"/>
    <property type="molecule type" value="Genomic_DNA"/>
</dbReference>
<reference evidence="4 5" key="1">
    <citation type="journal article" date="2016" name="Nat. Commun.">
        <title>Thousands of microbial genomes shed light on interconnected biogeochemical processes in an aquifer system.</title>
        <authorList>
            <person name="Anantharaman K."/>
            <person name="Brown C.T."/>
            <person name="Hug L.A."/>
            <person name="Sharon I."/>
            <person name="Castelle C.J."/>
            <person name="Probst A.J."/>
            <person name="Thomas B.C."/>
            <person name="Singh A."/>
            <person name="Wilkins M.J."/>
            <person name="Karaoz U."/>
            <person name="Brodie E.L."/>
            <person name="Williams K.H."/>
            <person name="Hubbard S.S."/>
            <person name="Banfield J.F."/>
        </authorList>
    </citation>
    <scope>NUCLEOTIDE SEQUENCE [LARGE SCALE GENOMIC DNA]</scope>
</reference>
<feature type="domain" description="Lipid II isoglutaminyl synthase (glutamine-hydrolyzing) subunit MurT C-terminal" evidence="3">
    <location>
        <begin position="331"/>
        <end position="441"/>
    </location>
</feature>
<comment type="similarity">
    <text evidence="1">Belongs to the MurCDEF family. MurT subfamily.</text>
</comment>
<dbReference type="InterPro" id="IPR013564">
    <property type="entry name" value="MurT_C"/>
</dbReference>
<dbReference type="Pfam" id="PF08353">
    <property type="entry name" value="MurT_C"/>
    <property type="match status" value="1"/>
</dbReference>
<dbReference type="GO" id="GO:0140282">
    <property type="term" value="F:carbon-nitrogen ligase activity on lipid II"/>
    <property type="evidence" value="ECO:0007669"/>
    <property type="project" value="UniProtKB-UniRule"/>
</dbReference>
<dbReference type="GO" id="GO:0008270">
    <property type="term" value="F:zinc ion binding"/>
    <property type="evidence" value="ECO:0007669"/>
    <property type="project" value="UniProtKB-UniRule"/>
</dbReference>
<dbReference type="AlphaFoldDB" id="A0A1F5GUQ3"/>
<comment type="pathway">
    <text evidence="1">Cell wall biogenesis; peptidoglycan biosynthesis.</text>
</comment>
<dbReference type="HAMAP" id="MF_02214">
    <property type="entry name" value="Lipid_II_synth_MurT"/>
    <property type="match status" value="1"/>
</dbReference>
<comment type="catalytic activity">
    <reaction evidence="1">
        <text>beta-D-GlcNAc-(1-&gt;4)-Mur2Ac(oyl-L-Ala-gamma-D-Glu-L-Lys-D-Ala-D-Ala)-di-trans,octa-cis-undecaprenyl diphosphate + L-glutamine + ATP + H2O = beta-D-GlcNAc-(1-&gt;4)-Mur2Ac(oyl-L-Ala-D-isoglutaminyl-L-Lys-D-Ala-D-Ala)-di-trans,octa-cis-undecaprenyl diphosphate + L-glutamate + ADP + phosphate + H(+)</text>
        <dbReference type="Rhea" id="RHEA:57928"/>
        <dbReference type="ChEBI" id="CHEBI:15377"/>
        <dbReference type="ChEBI" id="CHEBI:15378"/>
        <dbReference type="ChEBI" id="CHEBI:29985"/>
        <dbReference type="ChEBI" id="CHEBI:30616"/>
        <dbReference type="ChEBI" id="CHEBI:43474"/>
        <dbReference type="ChEBI" id="CHEBI:58359"/>
        <dbReference type="ChEBI" id="CHEBI:60033"/>
        <dbReference type="ChEBI" id="CHEBI:62233"/>
        <dbReference type="ChEBI" id="CHEBI:456216"/>
        <dbReference type="EC" id="6.3.5.13"/>
    </reaction>
</comment>
<sequence length="460" mass="52296">MIDIKLYFAILIGKIISYTIKIFRGGATSAPGLYALKIDPLLIKKLSKQFKYGSILISGTNGKTTTSRITADILSSKYKIIHNRQGSNLIRGIASTLIQQSSFWGKINSNLGLWEIDEAVLPEAVYNLRPKFIALMNLFRDQLDRYGEIDHIREKWIKTIKSLKEDTQLVLNVDDPGISILAQYHKGKNIYFGINSKKINLPKILQVVDVKHCLMCGSSLIYSTFLSAHMGHYKCSKCNFKRKNPDFFAENPVFKTDFSTSFDLCNQSDHFQLNYSLPGLYNIYNVLGSIAIANILKINSQTIITKINNFTAAFGRFQKVRIKDKKIIIFLIKNPAGANEVIRTISIKKTINLLIILNDKIADGKDISWIWDTNWEMLSTKIKNIYLGGTRALDLAVRLKYSNINLSNKDIYKDINYSINNLISSLNNKDTLLILPTYTAMLEVQKALFNVDTKAKWHNQ</sequence>
<dbReference type="UniPathway" id="UPA00219"/>
<dbReference type="Gene3D" id="3.40.1190.10">
    <property type="entry name" value="Mur-like, catalytic domain"/>
    <property type="match status" value="1"/>
</dbReference>
<keyword evidence="1" id="KW-0573">Peptidoglycan synthesis</keyword>
<keyword evidence="1" id="KW-0862">Zinc</keyword>
<dbReference type="Proteomes" id="UP000178336">
    <property type="component" value="Unassembled WGS sequence"/>
</dbReference>
<feature type="domain" description="Mur ligase central" evidence="2">
    <location>
        <begin position="57"/>
        <end position="198"/>
    </location>
</feature>
<protein>
    <recommendedName>
        <fullName evidence="1">Lipid II isoglutaminyl synthase (glutamine-hydrolyzing) subunit MurT</fullName>
        <ecNumber evidence="1">6.3.5.13</ecNumber>
    </recommendedName>
</protein>
<keyword evidence="1" id="KW-0961">Cell wall biogenesis/degradation</keyword>